<name>A0A7Y6N025_9BURK</name>
<dbReference type="EMBL" id="JAALDK010000001">
    <property type="protein sequence ID" value="NUY00889.1"/>
    <property type="molecule type" value="Genomic_DNA"/>
</dbReference>
<accession>A0A7Y6N025</accession>
<evidence type="ECO:0000313" key="1">
    <source>
        <dbReference type="EMBL" id="NUY00889.1"/>
    </source>
</evidence>
<protein>
    <submittedName>
        <fullName evidence="1">Uncharacterized protein</fullName>
    </submittedName>
</protein>
<dbReference type="GeneID" id="301101561"/>
<dbReference type="Proteomes" id="UP000594380">
    <property type="component" value="Unassembled WGS sequence"/>
</dbReference>
<sequence>MTLQPTLRVEHETQRSGAACVGVYNLDADLVEFLVERQGTARRLQSVLRVNVIDAATRGGDELPDVAGRYQLLEAGVRFVPRFPFEPGVRYRASFDPRPLGRVGYADVLTLEFSLPNPIGVDPASVTGVFPSADVLPENLLRFYVCFSSPMRRGGAEAQIRLTGPDGRPAHDVLYRPALELWDRNMRCLTVLLDPGRLKRWVGPNRELGPPLRLGQRYALAIGSAMVDSSGRPLRQNFYKPFVVAQAVREPVALADWTLLPPAAQSYQPLEMVFPRPLDWALLRRAIMVVGDDGLPVAGRVAIEKGERRWTFTPDSPWTATRPAIRVAPYLEDVCGNNLFEAFDGPLRAHRELTVERTNHRIRFELTRAAHCAVR</sequence>
<comment type="caution">
    <text evidence="1">The sequence shown here is derived from an EMBL/GenBank/DDBJ whole genome shotgun (WGS) entry which is preliminary data.</text>
</comment>
<organism evidence="1 2">
    <name type="scientific">Paraburkholderia youngii</name>
    <dbReference type="NCBI Taxonomy" id="2782701"/>
    <lineage>
        <taxon>Bacteria</taxon>
        <taxon>Pseudomonadati</taxon>
        <taxon>Pseudomonadota</taxon>
        <taxon>Betaproteobacteria</taxon>
        <taxon>Burkholderiales</taxon>
        <taxon>Burkholderiaceae</taxon>
        <taxon>Paraburkholderia</taxon>
    </lineage>
</organism>
<dbReference type="RefSeq" id="WP_176107348.1">
    <property type="nucleotide sequence ID" value="NZ_JAALDK010000001.1"/>
</dbReference>
<evidence type="ECO:0000313" key="2">
    <source>
        <dbReference type="Proteomes" id="UP000594380"/>
    </source>
</evidence>
<proteinExistence type="predicted"/>
<gene>
    <name evidence="1" type="ORF">G5S42_14580</name>
</gene>
<reference evidence="1 2" key="1">
    <citation type="submission" date="2020-02" db="EMBL/GenBank/DDBJ databases">
        <title>Paraburkholderia simonii sp. nov. and Paraburkholderia youngii sp. nov. Brazilian and Mexican Mimosa-associated rhizobia.</title>
        <authorList>
            <person name="Mavima L."/>
            <person name="Beukes C.W."/>
            <person name="Chan W.Y."/>
            <person name="Palmer M."/>
            <person name="De Meyer S.E."/>
            <person name="James E.K."/>
            <person name="Venter S.N."/>
            <person name="Steenkamp E.T."/>
        </authorList>
    </citation>
    <scope>NUCLEOTIDE SEQUENCE [LARGE SCALE GENOMIC DNA]</scope>
    <source>
        <strain evidence="1 2">JPY169</strain>
    </source>
</reference>
<dbReference type="AlphaFoldDB" id="A0A7Y6N025"/>